<keyword evidence="4" id="KW-1185">Reference proteome</keyword>
<dbReference type="PANTHER" id="PTHR43861:SF3">
    <property type="entry name" value="PUTATIVE (AFU_ORTHOLOGUE AFUA_2G14390)-RELATED"/>
    <property type="match status" value="1"/>
</dbReference>
<organism evidence="3 4">
    <name type="scientific">Flavobacterium psychroterrae</name>
    <dbReference type="NCBI Taxonomy" id="2133767"/>
    <lineage>
        <taxon>Bacteria</taxon>
        <taxon>Pseudomonadati</taxon>
        <taxon>Bacteroidota</taxon>
        <taxon>Flavobacteriia</taxon>
        <taxon>Flavobacteriales</taxon>
        <taxon>Flavobacteriaceae</taxon>
        <taxon>Flavobacterium</taxon>
    </lineage>
</organism>
<evidence type="ECO:0000256" key="1">
    <source>
        <dbReference type="ARBA" id="ARBA00022679"/>
    </source>
</evidence>
<dbReference type="GO" id="GO:0008168">
    <property type="term" value="F:methyltransferase activity"/>
    <property type="evidence" value="ECO:0007669"/>
    <property type="project" value="UniProtKB-KW"/>
</dbReference>
<dbReference type="Pfam" id="PF13649">
    <property type="entry name" value="Methyltransf_25"/>
    <property type="match status" value="1"/>
</dbReference>
<sequence>MKIDNKNFWERKEIIETQEVLKSVSNFEQFMFETSLKRYEKTGKIESIKVFGCGTGRELEGIAKYFQPTKIVASDISENMIEKCQVNLKVWNIDTITSTVVGDAKDFNKVTEDFELVTILNSMLTYVPLRQDRLTIFKNAHQILVPKGILIGTVHNQVGTFNKTLYFKLRSLFSVFLGEKVGNRYTGFKGFEVPGYYYNKKGLIKDLKVAGFNDIEVYSIEDYYALDGRKYDRKKGYNNLFFIASK</sequence>
<proteinExistence type="predicted"/>
<evidence type="ECO:0000313" key="3">
    <source>
        <dbReference type="EMBL" id="MBS7231881.1"/>
    </source>
</evidence>
<dbReference type="SUPFAM" id="SSF53335">
    <property type="entry name" value="S-adenosyl-L-methionine-dependent methyltransferases"/>
    <property type="match status" value="1"/>
</dbReference>
<dbReference type="EMBL" id="JAGYVZ010000011">
    <property type="protein sequence ID" value="MBS7231881.1"/>
    <property type="molecule type" value="Genomic_DNA"/>
</dbReference>
<feature type="domain" description="Methyltransferase" evidence="2">
    <location>
        <begin position="51"/>
        <end position="148"/>
    </location>
</feature>
<dbReference type="InterPro" id="IPR041698">
    <property type="entry name" value="Methyltransf_25"/>
</dbReference>
<dbReference type="Proteomes" id="UP000722625">
    <property type="component" value="Unassembled WGS sequence"/>
</dbReference>
<protein>
    <submittedName>
        <fullName evidence="3">Class I SAM-dependent methyltransferase</fullName>
    </submittedName>
</protein>
<comment type="caution">
    <text evidence="3">The sequence shown here is derived from an EMBL/GenBank/DDBJ whole genome shotgun (WGS) entry which is preliminary data.</text>
</comment>
<keyword evidence="3" id="KW-0489">Methyltransferase</keyword>
<dbReference type="Gene3D" id="3.40.50.150">
    <property type="entry name" value="Vaccinia Virus protein VP39"/>
    <property type="match status" value="1"/>
</dbReference>
<dbReference type="PANTHER" id="PTHR43861">
    <property type="entry name" value="TRANS-ACONITATE 2-METHYLTRANSFERASE-RELATED"/>
    <property type="match status" value="1"/>
</dbReference>
<keyword evidence="1" id="KW-0808">Transferase</keyword>
<dbReference type="GO" id="GO:0032259">
    <property type="term" value="P:methylation"/>
    <property type="evidence" value="ECO:0007669"/>
    <property type="project" value="UniProtKB-KW"/>
</dbReference>
<dbReference type="CDD" id="cd02440">
    <property type="entry name" value="AdoMet_MTases"/>
    <property type="match status" value="1"/>
</dbReference>
<name>A0ABS5PC65_9FLAO</name>
<dbReference type="RefSeq" id="WP_213300382.1">
    <property type="nucleotide sequence ID" value="NZ_JAGYVZ010000011.1"/>
</dbReference>
<evidence type="ECO:0000313" key="4">
    <source>
        <dbReference type="Proteomes" id="UP000722625"/>
    </source>
</evidence>
<evidence type="ECO:0000259" key="2">
    <source>
        <dbReference type="Pfam" id="PF13649"/>
    </source>
</evidence>
<gene>
    <name evidence="3" type="ORF">KHA90_12685</name>
</gene>
<dbReference type="InterPro" id="IPR029063">
    <property type="entry name" value="SAM-dependent_MTases_sf"/>
</dbReference>
<accession>A0ABS5PC65</accession>
<reference evidence="3 4" key="1">
    <citation type="journal article" date="2018" name="Int. J. Syst. Evol. Microbiol.">
        <title>Flavobacterium chryseum sp. nov. and Flavobacterium psychroterrae sp. nov., novel environmental bacteria isolated from Antarctica.</title>
        <authorList>
            <person name="Kralova S."/>
            <person name="Svec P."/>
            <person name="Busse H.J."/>
            <person name="Stankova E."/>
            <person name="Vaczi P."/>
            <person name="Sedlacek I."/>
        </authorList>
    </citation>
    <scope>NUCLEOTIDE SEQUENCE [LARGE SCALE GENOMIC DNA]</scope>
    <source>
        <strain evidence="3 4">CCM 8827</strain>
    </source>
</reference>